<keyword evidence="1" id="KW-0732">Signal</keyword>
<dbReference type="SUPFAM" id="SSF49899">
    <property type="entry name" value="Concanavalin A-like lectins/glucanases"/>
    <property type="match status" value="1"/>
</dbReference>
<dbReference type="NCBIfam" id="TIGR04183">
    <property type="entry name" value="Por_Secre_tail"/>
    <property type="match status" value="1"/>
</dbReference>
<organism evidence="2 3">
    <name type="scientific">Litoribaculum gwangyangense</name>
    <dbReference type="NCBI Taxonomy" id="1130722"/>
    <lineage>
        <taxon>Bacteria</taxon>
        <taxon>Pseudomonadati</taxon>
        <taxon>Bacteroidota</taxon>
        <taxon>Flavobacteriia</taxon>
        <taxon>Flavobacteriales</taxon>
        <taxon>Flavobacteriaceae</taxon>
        <taxon>Litoribaculum</taxon>
    </lineage>
</organism>
<dbReference type="EMBL" id="BAABJW010000016">
    <property type="protein sequence ID" value="GAA4819250.1"/>
    <property type="molecule type" value="Genomic_DNA"/>
</dbReference>
<name>A0ABP9CW60_9FLAO</name>
<dbReference type="RefSeq" id="WP_345278295.1">
    <property type="nucleotide sequence ID" value="NZ_BAABJW010000016.1"/>
</dbReference>
<proteinExistence type="predicted"/>
<evidence type="ECO:0000313" key="2">
    <source>
        <dbReference type="EMBL" id="GAA4819250.1"/>
    </source>
</evidence>
<dbReference type="Pfam" id="PF13385">
    <property type="entry name" value="Laminin_G_3"/>
    <property type="match status" value="1"/>
</dbReference>
<dbReference type="Proteomes" id="UP001501433">
    <property type="component" value="Unassembled WGS sequence"/>
</dbReference>
<sequence length="1047" mass="117876">MKNIIFNIITLIWLCQCNLESYAQLHTIPSCGNNYSLNWSTSTTDNNNYWYPGSLSNTFTNVDGSGIDMTITFSGETSTLGFWAGNTPKVGTQSSYLYKGIDLLSRGFTGEGITCTITFSQPVYAFSFDIHHINKWETNGDKFTFSGKDLEGNTIYPEFTNSATASYISDTSSGIVNAISNITSGESSIIGVNFKDPNYITSVSFLWEDCDTCDHMQLHATGIGDFSFCTPQTLDFDGFDDYINRSAFLGGMDEATMMSWVKLDNTSNGSEIMGQRNFRLYLDQNKTLKAFIKTSNGTDIYSPDLTNAILTENIWYHTALKFDGITGRVTLFLNGNIIWNYVDNSLIGTFLNDSPLWNSNHDFEIGRNTEFDNNYFKGAINECRVYNKALNINQLKQQINQEIENNNGKIRGLIIPMDLEGLNWSDLILYYKMDILNTGFTPDASTSKIDGKLNNMKFTYQDYTAPLPYVTTPSCNGNWDNENNWLHGDEWDLNDVLSNHSIIQVKGNLQIDKDINTLGLIIDDGATLQIKQNSELYNSWYLKLDGTLNLEGESQLIQAENSILDVKSSGTLIKELKGTADKFTYNYWSSPVGKQNNSTINNNYIVKDVFTNIQFLTSGYNGAINPVSISDYWIWKFGNKLSDNYSTWQHIRSTGEISAGEGFTMKGPGTGTIDEFQNYTLEGKPNNGDINIKVYAGNDYLVGNPYPSAIDGIKFIQDNKSSLSSEGASNGTLYFWKHWGGGSHIANDYQGGYATFSLSGGVPAASRITNEDTFSTGGNPDDIPNLYIPPGQGFFTTAETDGFIKFKNSQRVFKIDESTIQDTRMKLRIGFNSVNNLHRQLLVTEDELASPGYDWGYDSKYIDTQSDDLYWLINNEKFTIQGINSINEETVMPLGIHTKTDGFNSIYVDKVENTPEALNIFLHDKELNLYHDLKQGKYETYLVAGEYLNRFEITFYKSQTLNTDVVETKLIEAYFSNEKNKIVINNPASKLIKSVEIFNILGQSLFKFNKNTYETYLEYNASQIKLGNYILTIETEFGNVSKKFIIR</sequence>
<dbReference type="Gene3D" id="2.60.120.200">
    <property type="match status" value="1"/>
</dbReference>
<dbReference type="InterPro" id="IPR013320">
    <property type="entry name" value="ConA-like_dom_sf"/>
</dbReference>
<evidence type="ECO:0008006" key="4">
    <source>
        <dbReference type="Google" id="ProtNLM"/>
    </source>
</evidence>
<accession>A0ABP9CW60</accession>
<dbReference type="InterPro" id="IPR026444">
    <property type="entry name" value="Secre_tail"/>
</dbReference>
<evidence type="ECO:0000256" key="1">
    <source>
        <dbReference type="ARBA" id="ARBA00022729"/>
    </source>
</evidence>
<reference evidence="3" key="1">
    <citation type="journal article" date="2019" name="Int. J. Syst. Evol. Microbiol.">
        <title>The Global Catalogue of Microorganisms (GCM) 10K type strain sequencing project: providing services to taxonomists for standard genome sequencing and annotation.</title>
        <authorList>
            <consortium name="The Broad Institute Genomics Platform"/>
            <consortium name="The Broad Institute Genome Sequencing Center for Infectious Disease"/>
            <person name="Wu L."/>
            <person name="Ma J."/>
        </authorList>
    </citation>
    <scope>NUCLEOTIDE SEQUENCE [LARGE SCALE GENOMIC DNA]</scope>
    <source>
        <strain evidence="3">JCM 18325</strain>
    </source>
</reference>
<protein>
    <recommendedName>
        <fullName evidence="4">T9SS type A sorting domain-containing protein</fullName>
    </recommendedName>
</protein>
<comment type="caution">
    <text evidence="2">The sequence shown here is derived from an EMBL/GenBank/DDBJ whole genome shotgun (WGS) entry which is preliminary data.</text>
</comment>
<keyword evidence="3" id="KW-1185">Reference proteome</keyword>
<evidence type="ECO:0000313" key="3">
    <source>
        <dbReference type="Proteomes" id="UP001501433"/>
    </source>
</evidence>
<gene>
    <name evidence="2" type="ORF">GCM10023330_29940</name>
</gene>